<dbReference type="GO" id="GO:0005743">
    <property type="term" value="C:mitochondrial inner membrane"/>
    <property type="evidence" value="ECO:0007669"/>
    <property type="project" value="UniProtKB-SubCell"/>
</dbReference>
<dbReference type="InParanoid" id="A0A7J7BWW2"/>
<dbReference type="Proteomes" id="UP000593562">
    <property type="component" value="Unassembled WGS sequence"/>
</dbReference>
<keyword evidence="4 9" id="KW-0812">Transmembrane</keyword>
<gene>
    <name evidence="10" type="ORF">HS088_TW22G00040</name>
</gene>
<dbReference type="AlphaFoldDB" id="A0A7J7BWW2"/>
<evidence type="ECO:0000256" key="1">
    <source>
        <dbReference type="ARBA" id="ARBA00002480"/>
    </source>
</evidence>
<proteinExistence type="inferred from homology"/>
<dbReference type="PANTHER" id="PTHR34372:SF2">
    <property type="entry name" value="CYTOCHROME C OXIDASE SUBUNIT 5C-2-RELATED"/>
    <property type="match status" value="1"/>
</dbReference>
<keyword evidence="7" id="KW-0496">Mitochondrion</keyword>
<evidence type="ECO:0000256" key="9">
    <source>
        <dbReference type="SAM" id="Phobius"/>
    </source>
</evidence>
<dbReference type="FunCoup" id="A0A7J7BWW2">
    <property type="interactions" value="1538"/>
</dbReference>
<comment type="subcellular location">
    <subcellularLocation>
        <location evidence="2">Mitochondrion inner membrane</location>
    </subcellularLocation>
</comment>
<evidence type="ECO:0000256" key="8">
    <source>
        <dbReference type="ARBA" id="ARBA00023136"/>
    </source>
</evidence>
<evidence type="ECO:0000313" key="10">
    <source>
        <dbReference type="EMBL" id="KAF5726363.1"/>
    </source>
</evidence>
<evidence type="ECO:0000256" key="5">
    <source>
        <dbReference type="ARBA" id="ARBA00022792"/>
    </source>
</evidence>
<dbReference type="EMBL" id="JAAARO010000022">
    <property type="protein sequence ID" value="KAF5726363.1"/>
    <property type="molecule type" value="Genomic_DNA"/>
</dbReference>
<evidence type="ECO:0000256" key="3">
    <source>
        <dbReference type="ARBA" id="ARBA00009591"/>
    </source>
</evidence>
<evidence type="ECO:0000256" key="7">
    <source>
        <dbReference type="ARBA" id="ARBA00023128"/>
    </source>
</evidence>
<comment type="caution">
    <text evidence="10">The sequence shown here is derived from an EMBL/GenBank/DDBJ whole genome shotgun (WGS) entry which is preliminary data.</text>
</comment>
<name>A0A7J7BWW2_TRIWF</name>
<evidence type="ECO:0000256" key="2">
    <source>
        <dbReference type="ARBA" id="ARBA00004273"/>
    </source>
</evidence>
<dbReference type="PANTHER" id="PTHR34372">
    <property type="entry name" value="CYTOCHROME C OXIDASE SUBUNIT 5C-2-RELATED"/>
    <property type="match status" value="1"/>
</dbReference>
<keyword evidence="11" id="KW-1185">Reference proteome</keyword>
<organism evidence="10 11">
    <name type="scientific">Tripterygium wilfordii</name>
    <name type="common">Thunder God vine</name>
    <dbReference type="NCBI Taxonomy" id="458696"/>
    <lineage>
        <taxon>Eukaryota</taxon>
        <taxon>Viridiplantae</taxon>
        <taxon>Streptophyta</taxon>
        <taxon>Embryophyta</taxon>
        <taxon>Tracheophyta</taxon>
        <taxon>Spermatophyta</taxon>
        <taxon>Magnoliopsida</taxon>
        <taxon>eudicotyledons</taxon>
        <taxon>Gunneridae</taxon>
        <taxon>Pentapetalae</taxon>
        <taxon>rosids</taxon>
        <taxon>fabids</taxon>
        <taxon>Celastrales</taxon>
        <taxon>Celastraceae</taxon>
        <taxon>Tripterygium</taxon>
    </lineage>
</organism>
<protein>
    <submittedName>
        <fullName evidence="10">Cytochrome c oxidase subunit 5C isoform X2</fullName>
    </submittedName>
</protein>
<comment type="function">
    <text evidence="1">This protein is one of the nuclear-coded polypeptide chains of cytochrome c oxidase, the terminal oxidase in mitochondrial electron transport.</text>
</comment>
<dbReference type="InterPro" id="IPR008432">
    <property type="entry name" value="COX5C"/>
</dbReference>
<keyword evidence="5" id="KW-0999">Mitochondrion inner membrane</keyword>
<sequence>MAAHKIAHPTLRGPRVVKEICLAIVVGLAAASAWKMYHLNEQRKYRSFYHMLEKGEVGIVQEE</sequence>
<keyword evidence="8 9" id="KW-0472">Membrane</keyword>
<evidence type="ECO:0000256" key="4">
    <source>
        <dbReference type="ARBA" id="ARBA00022692"/>
    </source>
</evidence>
<feature type="transmembrane region" description="Helical" evidence="9">
    <location>
        <begin position="20"/>
        <end position="37"/>
    </location>
</feature>
<dbReference type="OrthoDB" id="506921at2759"/>
<accession>A0A7J7BWW2</accession>
<reference evidence="10 11" key="1">
    <citation type="journal article" date="2020" name="Nat. Commun.">
        <title>Genome of Tripterygium wilfordii and identification of cytochrome P450 involved in triptolide biosynthesis.</title>
        <authorList>
            <person name="Tu L."/>
            <person name="Su P."/>
            <person name="Zhang Z."/>
            <person name="Gao L."/>
            <person name="Wang J."/>
            <person name="Hu T."/>
            <person name="Zhou J."/>
            <person name="Zhang Y."/>
            <person name="Zhao Y."/>
            <person name="Liu Y."/>
            <person name="Song Y."/>
            <person name="Tong Y."/>
            <person name="Lu Y."/>
            <person name="Yang J."/>
            <person name="Xu C."/>
            <person name="Jia M."/>
            <person name="Peters R.J."/>
            <person name="Huang L."/>
            <person name="Gao W."/>
        </authorList>
    </citation>
    <scope>NUCLEOTIDE SEQUENCE [LARGE SCALE GENOMIC DNA]</scope>
    <source>
        <strain evidence="11">cv. XIE 37</strain>
        <tissue evidence="10">Leaf</tissue>
    </source>
</reference>
<comment type="similarity">
    <text evidence="3">Belongs to the cytochrome c oxidase subunit 5C family.</text>
</comment>
<evidence type="ECO:0000256" key="6">
    <source>
        <dbReference type="ARBA" id="ARBA00022989"/>
    </source>
</evidence>
<evidence type="ECO:0000313" key="11">
    <source>
        <dbReference type="Proteomes" id="UP000593562"/>
    </source>
</evidence>
<keyword evidence="6 9" id="KW-1133">Transmembrane helix</keyword>